<dbReference type="CDD" id="cd04191">
    <property type="entry name" value="Glucan_BSP_MdoH"/>
    <property type="match status" value="1"/>
</dbReference>
<keyword evidence="15" id="KW-1185">Reference proteome</keyword>
<evidence type="ECO:0000259" key="13">
    <source>
        <dbReference type="Pfam" id="PF13632"/>
    </source>
</evidence>
<dbReference type="NCBIfam" id="NF003958">
    <property type="entry name" value="PRK05454.2-1"/>
    <property type="match status" value="1"/>
</dbReference>
<feature type="transmembrane region" description="Helical" evidence="12">
    <location>
        <begin position="542"/>
        <end position="560"/>
    </location>
</feature>
<sequence>MLHLEPSARWAFWRRGLMVSLVLASAAGATWLMGVVLGTNGLTVAEGAVLAVFAISFAWIAVSFWAAAAGFVLSLLGRHPVTLRRESAADGKLPALRTRIAVLMPIYNEDTRRVFAGLSATYRSVAATGQLAQVDFFVLSDTTDPDIWVAEEAMWHDTCRALDAGGRLFYRHRAANVGRKAGNIADWVRTQGGAYECMVVLDADSVMEGDTIVRLAALMEANPKAGIIQTLAVAANRTTLFARWLQFASRLYGPLLAVGHSFWWAGEGNYYGHNAILRTRAFAAHCGLPKLRGKAPLGGEIMSHDFVEAACMRRGGWHVWFLPELGGSFEEIPSNIIDYAVRDRRWAQGNLQHARILRAPRLHWVSRLHLGMGVLAFVASPLWLLLLFLSSYVVIQQALAGHAYFLPGYNLFPIWPEYRPAESHALLAVTAAVLFLPKLFSLALTLGSRARRQSFGGGGRLIASALAEVAFSLLLAPVMMLFHSTFVATILAGRSVGWASQPRDDRGIAWSEAMRRHTVHSLIGLAWGGVVFWYAIDFLWWVAPIVLGMAVAVPLNVLSSRTGAGLFMQRRGFFWTPEETAPTPALRMLGEELRRQADQPLPSFEQVLQDRRLVALHLALLQDRAPANDALIESAERAAIRADLLAPVERRALLGSAAALEHAMSTVEQRRLQRAA</sequence>
<evidence type="ECO:0000256" key="4">
    <source>
        <dbReference type="ARBA" id="ARBA00020585"/>
    </source>
</evidence>
<dbReference type="PANTHER" id="PTHR43867">
    <property type="entry name" value="CELLULOSE SYNTHASE CATALYTIC SUBUNIT A [UDP-FORMING]"/>
    <property type="match status" value="1"/>
</dbReference>
<accession>A0A5C8PH65</accession>
<proteinExistence type="inferred from homology"/>
<evidence type="ECO:0000256" key="7">
    <source>
        <dbReference type="ARBA" id="ARBA00022676"/>
    </source>
</evidence>
<keyword evidence="9 12" id="KW-0812">Transmembrane</keyword>
<keyword evidence="8 14" id="KW-0808">Transferase</keyword>
<feature type="transmembrane region" description="Helical" evidence="12">
    <location>
        <begin position="12"/>
        <end position="37"/>
    </location>
</feature>
<keyword evidence="6" id="KW-0997">Cell inner membrane</keyword>
<dbReference type="OrthoDB" id="9775281at2"/>
<evidence type="ECO:0000256" key="12">
    <source>
        <dbReference type="SAM" id="Phobius"/>
    </source>
</evidence>
<dbReference type="GO" id="GO:0016758">
    <property type="term" value="F:hexosyltransferase activity"/>
    <property type="evidence" value="ECO:0007669"/>
    <property type="project" value="TreeGrafter"/>
</dbReference>
<dbReference type="NCBIfam" id="NF003962">
    <property type="entry name" value="PRK05454.2-5"/>
    <property type="match status" value="1"/>
</dbReference>
<name>A0A5C8PH65_9HYPH</name>
<keyword evidence="10 12" id="KW-1133">Transmembrane helix</keyword>
<protein>
    <recommendedName>
        <fullName evidence="4">Glucans biosynthesis glucosyltransferase H</fullName>
    </recommendedName>
</protein>
<evidence type="ECO:0000313" key="14">
    <source>
        <dbReference type="EMBL" id="TXL72851.1"/>
    </source>
</evidence>
<evidence type="ECO:0000256" key="2">
    <source>
        <dbReference type="ARBA" id="ARBA00005001"/>
    </source>
</evidence>
<evidence type="ECO:0000256" key="6">
    <source>
        <dbReference type="ARBA" id="ARBA00022519"/>
    </source>
</evidence>
<keyword evidence="5" id="KW-1003">Cell membrane</keyword>
<organism evidence="14 15">
    <name type="scientific">Vineibacter terrae</name>
    <dbReference type="NCBI Taxonomy" id="2586908"/>
    <lineage>
        <taxon>Bacteria</taxon>
        <taxon>Pseudomonadati</taxon>
        <taxon>Pseudomonadota</taxon>
        <taxon>Alphaproteobacteria</taxon>
        <taxon>Hyphomicrobiales</taxon>
        <taxon>Vineibacter</taxon>
    </lineage>
</organism>
<evidence type="ECO:0000256" key="10">
    <source>
        <dbReference type="ARBA" id="ARBA00022989"/>
    </source>
</evidence>
<comment type="caution">
    <text evidence="14">The sequence shown here is derived from an EMBL/GenBank/DDBJ whole genome shotgun (WGS) entry which is preliminary data.</text>
</comment>
<keyword evidence="11 12" id="KW-0472">Membrane</keyword>
<evidence type="ECO:0000313" key="15">
    <source>
        <dbReference type="Proteomes" id="UP000321638"/>
    </source>
</evidence>
<keyword evidence="7" id="KW-0328">Glycosyltransferase</keyword>
<feature type="transmembrane region" description="Helical" evidence="12">
    <location>
        <begin position="49"/>
        <end position="76"/>
    </location>
</feature>
<evidence type="ECO:0000256" key="8">
    <source>
        <dbReference type="ARBA" id="ARBA00022679"/>
    </source>
</evidence>
<dbReference type="InterPro" id="IPR029044">
    <property type="entry name" value="Nucleotide-diphossugar_trans"/>
</dbReference>
<evidence type="ECO:0000256" key="9">
    <source>
        <dbReference type="ARBA" id="ARBA00022692"/>
    </source>
</evidence>
<evidence type="ECO:0000256" key="11">
    <source>
        <dbReference type="ARBA" id="ARBA00023136"/>
    </source>
</evidence>
<feature type="transmembrane region" description="Helical" evidence="12">
    <location>
        <begin position="368"/>
        <end position="395"/>
    </location>
</feature>
<gene>
    <name evidence="14" type="primary">mdoH</name>
    <name evidence="14" type="ORF">FHP25_24100</name>
</gene>
<dbReference type="Pfam" id="PF13632">
    <property type="entry name" value="Glyco_trans_2_3"/>
    <property type="match status" value="1"/>
</dbReference>
<dbReference type="Proteomes" id="UP000321638">
    <property type="component" value="Unassembled WGS sequence"/>
</dbReference>
<evidence type="ECO:0000256" key="5">
    <source>
        <dbReference type="ARBA" id="ARBA00022475"/>
    </source>
</evidence>
<comment type="similarity">
    <text evidence="3">Belongs to the glycosyltransferase 2 family. OpgH subfamily.</text>
</comment>
<dbReference type="AlphaFoldDB" id="A0A5C8PH65"/>
<feature type="domain" description="Glycosyltransferase 2-like" evidence="13">
    <location>
        <begin position="199"/>
        <end position="402"/>
    </location>
</feature>
<comment type="pathway">
    <text evidence="2">Glycan metabolism; osmoregulated periplasmic glucan (OPG) biosynthesis.</text>
</comment>
<dbReference type="EMBL" id="VDUZ01000030">
    <property type="protein sequence ID" value="TXL72851.1"/>
    <property type="molecule type" value="Genomic_DNA"/>
</dbReference>
<dbReference type="InterPro" id="IPR050321">
    <property type="entry name" value="Glycosyltr_2/OpgH_subfam"/>
</dbReference>
<feature type="transmembrane region" description="Helical" evidence="12">
    <location>
        <begin position="425"/>
        <end position="446"/>
    </location>
</feature>
<dbReference type="RefSeq" id="WP_147849534.1">
    <property type="nucleotide sequence ID" value="NZ_VDUZ01000030.1"/>
</dbReference>
<dbReference type="Gene3D" id="3.90.550.10">
    <property type="entry name" value="Spore Coat Polysaccharide Biosynthesis Protein SpsA, Chain A"/>
    <property type="match status" value="1"/>
</dbReference>
<evidence type="ECO:0000256" key="3">
    <source>
        <dbReference type="ARBA" id="ARBA00009337"/>
    </source>
</evidence>
<dbReference type="InterPro" id="IPR001173">
    <property type="entry name" value="Glyco_trans_2-like"/>
</dbReference>
<dbReference type="GO" id="GO:0005886">
    <property type="term" value="C:plasma membrane"/>
    <property type="evidence" value="ECO:0007669"/>
    <property type="project" value="UniProtKB-SubCell"/>
</dbReference>
<dbReference type="SUPFAM" id="SSF53448">
    <property type="entry name" value="Nucleotide-diphospho-sugar transferases"/>
    <property type="match status" value="1"/>
</dbReference>
<reference evidence="14 15" key="1">
    <citation type="submission" date="2019-06" db="EMBL/GenBank/DDBJ databases">
        <title>New taxonomy in bacterial strain CC-CFT640, isolated from vineyard.</title>
        <authorList>
            <person name="Lin S.-Y."/>
            <person name="Tsai C.-F."/>
            <person name="Young C.-C."/>
        </authorList>
    </citation>
    <scope>NUCLEOTIDE SEQUENCE [LARGE SCALE GENOMIC DNA]</scope>
    <source>
        <strain evidence="14 15">CC-CFT640</strain>
    </source>
</reference>
<evidence type="ECO:0000256" key="1">
    <source>
        <dbReference type="ARBA" id="ARBA00004429"/>
    </source>
</evidence>
<dbReference type="PANTHER" id="PTHR43867:SF5">
    <property type="entry name" value="GLUCANS BIOSYNTHESIS GLUCOSYLTRANSFERASE H"/>
    <property type="match status" value="1"/>
</dbReference>
<comment type="subcellular location">
    <subcellularLocation>
        <location evidence="1">Cell inner membrane</location>
        <topology evidence="1">Multi-pass membrane protein</topology>
    </subcellularLocation>
</comment>